<comment type="similarity">
    <text evidence="2">Belongs to the MAD1 family.</text>
</comment>
<evidence type="ECO:0000256" key="2">
    <source>
        <dbReference type="ARBA" id="ARBA00008029"/>
    </source>
</evidence>
<dbReference type="Proteomes" id="UP000694388">
    <property type="component" value="Unplaced"/>
</dbReference>
<organism evidence="8 9">
    <name type="scientific">Eptatretus burgeri</name>
    <name type="common">Inshore hagfish</name>
    <dbReference type="NCBI Taxonomy" id="7764"/>
    <lineage>
        <taxon>Eukaryota</taxon>
        <taxon>Metazoa</taxon>
        <taxon>Chordata</taxon>
        <taxon>Craniata</taxon>
        <taxon>Vertebrata</taxon>
        <taxon>Cyclostomata</taxon>
        <taxon>Myxini</taxon>
        <taxon>Myxiniformes</taxon>
        <taxon>Myxinidae</taxon>
        <taxon>Eptatretinae</taxon>
        <taxon>Eptatretus</taxon>
    </lineage>
</organism>
<keyword evidence="5" id="KW-0539">Nucleus</keyword>
<proteinExistence type="inferred from homology"/>
<keyword evidence="7" id="KW-0175">Coiled coil</keyword>
<dbReference type="Pfam" id="PF05557">
    <property type="entry name" value="MAD"/>
    <property type="match status" value="1"/>
</dbReference>
<evidence type="ECO:0000256" key="7">
    <source>
        <dbReference type="SAM" id="Coils"/>
    </source>
</evidence>
<dbReference type="AlphaFoldDB" id="A0A8C4PZ99"/>
<dbReference type="GO" id="GO:0051301">
    <property type="term" value="P:cell division"/>
    <property type="evidence" value="ECO:0007669"/>
    <property type="project" value="UniProtKB-KW"/>
</dbReference>
<feature type="coiled-coil region" evidence="7">
    <location>
        <begin position="122"/>
        <end position="181"/>
    </location>
</feature>
<keyword evidence="9" id="KW-1185">Reference proteome</keyword>
<evidence type="ECO:0000256" key="1">
    <source>
        <dbReference type="ARBA" id="ARBA00004123"/>
    </source>
</evidence>
<evidence type="ECO:0000313" key="8">
    <source>
        <dbReference type="Ensembl" id="ENSEBUP00000006638.1"/>
    </source>
</evidence>
<dbReference type="GO" id="GO:0072686">
    <property type="term" value="C:mitotic spindle"/>
    <property type="evidence" value="ECO:0007669"/>
    <property type="project" value="TreeGrafter"/>
</dbReference>
<sequence>MISCSRLRFNIPLFSLNRLWKERKRHRYSVNPPPPPPPPPQIVAWPFCRFAKTNRCSVCVHDVSTRATMDDSSDSNTVFGILDSYKKFLNKDSSAASSPSAGRCGFQAHFKKMLQVEEKADMIRVRAHVVKLESEKQRLQESNKRARIEFEHSLQSSASKHEREQEQQQERLARLQSLRDEELLGTKDRLATAEGAICSQNNQLMAERQQGQEREAALAKAQQTLEELHLKMEDQDLKSMELQHRVGLLSAERDESVGLLEVQKTLTQNVKNRVEELEVFETKCVEQEVRIKKLEAELASCQQERVVALSTQRELAQKRDIEKEVQSLREENKFLRETRENTLLLQEELRSLRARNERFDRLQEENIRLEFANKELQTKLQAWEDLEKKTGLCTKTPNSLLKELQKMRQRESVLVQENGDFTARCNERFRLIVFFVCFCLQSRGLWKNQKIEWIGTQQNKRNSRKSGRGEQGQL</sequence>
<dbReference type="GO" id="GO:0051315">
    <property type="term" value="P:attachment of mitotic spindle microtubules to kinetochore"/>
    <property type="evidence" value="ECO:0007669"/>
    <property type="project" value="TreeGrafter"/>
</dbReference>
<keyword evidence="6" id="KW-0131">Cell cycle</keyword>
<comment type="subcellular location">
    <subcellularLocation>
        <location evidence="1">Nucleus</location>
    </subcellularLocation>
</comment>
<evidence type="ECO:0000313" key="9">
    <source>
        <dbReference type="Proteomes" id="UP000694388"/>
    </source>
</evidence>
<evidence type="ECO:0000256" key="3">
    <source>
        <dbReference type="ARBA" id="ARBA00022618"/>
    </source>
</evidence>
<reference evidence="8" key="1">
    <citation type="submission" date="2025-08" db="UniProtKB">
        <authorList>
            <consortium name="Ensembl"/>
        </authorList>
    </citation>
    <scope>IDENTIFICATION</scope>
</reference>
<keyword evidence="3" id="KW-0132">Cell division</keyword>
<dbReference type="PANTHER" id="PTHR23168:SF0">
    <property type="entry name" value="MITOTIC SPINDLE ASSEMBLY CHECKPOINT PROTEIN MAD1"/>
    <property type="match status" value="1"/>
</dbReference>
<accession>A0A8C4PZ99</accession>
<name>A0A8C4PZ99_EPTBU</name>
<dbReference type="GO" id="GO:0000776">
    <property type="term" value="C:kinetochore"/>
    <property type="evidence" value="ECO:0007669"/>
    <property type="project" value="TreeGrafter"/>
</dbReference>
<keyword evidence="4" id="KW-0498">Mitosis</keyword>
<evidence type="ECO:0000256" key="5">
    <source>
        <dbReference type="ARBA" id="ARBA00023242"/>
    </source>
</evidence>
<dbReference type="GO" id="GO:0007094">
    <property type="term" value="P:mitotic spindle assembly checkpoint signaling"/>
    <property type="evidence" value="ECO:0007669"/>
    <property type="project" value="InterPro"/>
</dbReference>
<evidence type="ECO:0000256" key="6">
    <source>
        <dbReference type="ARBA" id="ARBA00023306"/>
    </source>
</evidence>
<evidence type="ECO:0000256" key="4">
    <source>
        <dbReference type="ARBA" id="ARBA00022776"/>
    </source>
</evidence>
<protein>
    <submittedName>
        <fullName evidence="8">Uncharacterized protein</fullName>
    </submittedName>
</protein>
<dbReference type="GO" id="GO:0005635">
    <property type="term" value="C:nuclear envelope"/>
    <property type="evidence" value="ECO:0007669"/>
    <property type="project" value="TreeGrafter"/>
</dbReference>
<reference evidence="8" key="2">
    <citation type="submission" date="2025-09" db="UniProtKB">
        <authorList>
            <consortium name="Ensembl"/>
        </authorList>
    </citation>
    <scope>IDENTIFICATION</scope>
</reference>
<dbReference type="PANTHER" id="PTHR23168">
    <property type="entry name" value="MITOTIC SPINDLE ASSEMBLY CHECKPOINT PROTEIN MAD1 MITOTIC ARREST DEFICIENT-LIKE PROTEIN 1"/>
    <property type="match status" value="1"/>
</dbReference>
<feature type="coiled-coil region" evidence="7">
    <location>
        <begin position="277"/>
        <end position="389"/>
    </location>
</feature>
<dbReference type="InterPro" id="IPR008672">
    <property type="entry name" value="Mad1"/>
</dbReference>
<dbReference type="Ensembl" id="ENSEBUT00000007098.1">
    <property type="protein sequence ID" value="ENSEBUP00000006638.1"/>
    <property type="gene ID" value="ENSEBUG00000004368.1"/>
</dbReference>